<sequence length="526" mass="56879">ATQRRETLLLPANTTPNCFTLTRLLTTQTSAQRQKLFKKKYERMTKKLRNKRLFCNTLLGFVTFLAAAPSAVAPTALDSVADFQALCRVYNLHRAKETIELSLQIAGLSDEDEEMIKLNLSTATDTYFEHKDKDFDNEAAGTKTEATAAWKQSNFDKIKHTGTGAGLYRRLENKAEWARTNEQIRNLIDRRKLLLAKYKAAKAASESGLSAAADALTNAVFGPGKKAFDKGRFDQNGGAKRHKICGNDEAGTEETATGVAEALICICTGQDGVATAECDDTLTDQVQDSAIDQGDAATAAWHSIKGRCELLSGPKVLNAATIAALQETAGSRIGILNSGTTAANGRYTLGKANTNTCTGANANTQCVNYKKQLTGSKPGILWVNSLHDASSELTKAEAKAAEAHAIAAAIDELATQARTAYTASAHDIAKPIQVAQTIATTTSKVTNEADCNNHQTNTTYKSPCTWHQYENDTYKKFKLDPVKVAEQAIQAGTGTQIEKKEKCAGKFEPDCSKAPECKRKSETCKD</sequence>
<keyword evidence="4" id="KW-0336">GPI-anchor</keyword>
<comment type="function">
    <text evidence="1">VSG forms a coat on the surface of the parasite. The trypanosome evades the immune response of the host by expressing a series of antigenically distinct VSGs from an estimated 1000 VSG genes.</text>
</comment>
<dbReference type="InterPro" id="IPR025932">
    <property type="entry name" value="Trypano_VSG_B_N_dom"/>
</dbReference>
<accession>M4STV6</accession>
<dbReference type="Gene3D" id="3.30.1680.40">
    <property type="match status" value="1"/>
</dbReference>
<feature type="transmembrane region" description="Helical" evidence="9">
    <location>
        <begin position="53"/>
        <end position="72"/>
    </location>
</feature>
<reference evidence="11" key="2">
    <citation type="journal article" date="2014" name="Mol. Biochem. Parasitol.">
        <title>Capturing the variant surface glycoprotein repertoire (the VSGnome) of Trypanosoma brucei Lister 427.</title>
        <authorList>
            <person name="Cross G.A."/>
            <person name="Kim H.S."/>
            <person name="Wickstead B."/>
        </authorList>
    </citation>
    <scope>NUCLEOTIDE SEQUENCE</scope>
    <source>
        <strain evidence="11">Lister 427</strain>
    </source>
</reference>
<keyword evidence="9" id="KW-1133">Transmembrane helix</keyword>
<dbReference type="EMBL" id="KC611305">
    <property type="protein sequence ID" value="AGH58736.1"/>
    <property type="molecule type" value="Genomic_DNA"/>
</dbReference>
<dbReference type="VEuPathDB" id="TriTrypDB:Tb427_000063300"/>
<evidence type="ECO:0000313" key="11">
    <source>
        <dbReference type="EMBL" id="AGH58736.1"/>
    </source>
</evidence>
<evidence type="ECO:0000256" key="7">
    <source>
        <dbReference type="ARBA" id="ARBA00023180"/>
    </source>
</evidence>
<evidence type="ECO:0000256" key="4">
    <source>
        <dbReference type="ARBA" id="ARBA00022622"/>
    </source>
</evidence>
<keyword evidence="9" id="KW-0812">Transmembrane</keyword>
<proteinExistence type="predicted"/>
<evidence type="ECO:0000256" key="5">
    <source>
        <dbReference type="ARBA" id="ARBA00022729"/>
    </source>
</evidence>
<dbReference type="GO" id="GO:0005886">
    <property type="term" value="C:plasma membrane"/>
    <property type="evidence" value="ECO:0007669"/>
    <property type="project" value="UniProtKB-SubCell"/>
</dbReference>
<feature type="non-terminal residue" evidence="11">
    <location>
        <position position="1"/>
    </location>
</feature>
<name>M4STV6_9TRYP</name>
<reference evidence="11" key="1">
    <citation type="submission" date="2013-02" db="EMBL/GenBank/DDBJ databases">
        <authorList>
            <person name="Cross G.A.M."/>
            <person name="Kim H.-S."/>
            <person name="Wickstead B."/>
        </authorList>
    </citation>
    <scope>NUCLEOTIDE SEQUENCE</scope>
    <source>
        <strain evidence="11">Lister 427</strain>
    </source>
</reference>
<keyword evidence="7" id="KW-0325">Glycoprotein</keyword>
<keyword evidence="6 9" id="KW-0472">Membrane</keyword>
<evidence type="ECO:0000259" key="10">
    <source>
        <dbReference type="Pfam" id="PF13206"/>
    </source>
</evidence>
<organism evidence="11">
    <name type="scientific">Trypanosoma brucei</name>
    <dbReference type="NCBI Taxonomy" id="5691"/>
    <lineage>
        <taxon>Eukaryota</taxon>
        <taxon>Discoba</taxon>
        <taxon>Euglenozoa</taxon>
        <taxon>Kinetoplastea</taxon>
        <taxon>Metakinetoplastina</taxon>
        <taxon>Trypanosomatida</taxon>
        <taxon>Trypanosomatidae</taxon>
        <taxon>Trypanosoma</taxon>
    </lineage>
</organism>
<keyword evidence="5" id="KW-0732">Signal</keyword>
<dbReference type="VEuPathDB" id="TriTrypDB:Tb09.v4.0023"/>
<evidence type="ECO:0000256" key="6">
    <source>
        <dbReference type="ARBA" id="ARBA00023136"/>
    </source>
</evidence>
<evidence type="ECO:0000256" key="9">
    <source>
        <dbReference type="SAM" id="Phobius"/>
    </source>
</evidence>
<protein>
    <submittedName>
        <fullName evidence="11">Variant surface glycoprotein 756</fullName>
    </submittedName>
</protein>
<comment type="subcellular location">
    <subcellularLocation>
        <location evidence="2">Cell membrane</location>
        <topology evidence="2">Lipid-anchor</topology>
        <topology evidence="2">GPI-anchor</topology>
    </subcellularLocation>
</comment>
<feature type="domain" description="Trypanosome variant surface glycoprotein B-type N-terminal" evidence="10">
    <location>
        <begin position="63"/>
        <end position="411"/>
    </location>
</feature>
<dbReference type="AlphaFoldDB" id="M4STV6"/>
<dbReference type="Pfam" id="PF13206">
    <property type="entry name" value="VSG_B"/>
    <property type="match status" value="1"/>
</dbReference>
<evidence type="ECO:0000256" key="2">
    <source>
        <dbReference type="ARBA" id="ARBA00004609"/>
    </source>
</evidence>
<evidence type="ECO:0000256" key="1">
    <source>
        <dbReference type="ARBA" id="ARBA00002523"/>
    </source>
</evidence>
<evidence type="ECO:0000256" key="3">
    <source>
        <dbReference type="ARBA" id="ARBA00022475"/>
    </source>
</evidence>
<evidence type="ECO:0000256" key="8">
    <source>
        <dbReference type="ARBA" id="ARBA00023288"/>
    </source>
</evidence>
<keyword evidence="8" id="KW-0449">Lipoprotein</keyword>
<dbReference type="GO" id="GO:0098552">
    <property type="term" value="C:side of membrane"/>
    <property type="evidence" value="ECO:0007669"/>
    <property type="project" value="UniProtKB-KW"/>
</dbReference>
<keyword evidence="3" id="KW-1003">Cell membrane</keyword>